<dbReference type="GO" id="GO:0030674">
    <property type="term" value="F:protein-macromolecule adaptor activity"/>
    <property type="evidence" value="ECO:0007669"/>
    <property type="project" value="TreeGrafter"/>
</dbReference>
<comment type="function">
    <text evidence="4">Part of the outer membrane protein assembly complex, which is involved in assembly and insertion of beta-barrel proteins into the outer membrane.</text>
</comment>
<keyword evidence="8" id="KW-1185">Reference proteome</keyword>
<dbReference type="InterPro" id="IPR026592">
    <property type="entry name" value="BamE"/>
</dbReference>
<sequence length="144" mass="15891">MMNLLGKQGAPRILSCAAACLLALTLGACSSIPVPNFPGVYKIPIAQGNIITQEMIDQLEPGMTRRQVIYVMGTPLVRDPYNQDRWDYVFNYQPGGEERGQERISLHFENDALTRFEGDFEPAEGAAWYSVSQDTAEASDTDAS</sequence>
<evidence type="ECO:0000256" key="5">
    <source>
        <dbReference type="SAM" id="SignalP"/>
    </source>
</evidence>
<feature type="chain" id="PRO_5037525096" description="Outer membrane protein assembly factor BamE" evidence="5">
    <location>
        <begin position="31"/>
        <end position="144"/>
    </location>
</feature>
<dbReference type="EMBL" id="BMIY01000007">
    <property type="protein sequence ID" value="GFZ75601.1"/>
    <property type="molecule type" value="Genomic_DNA"/>
</dbReference>
<dbReference type="GO" id="GO:0051205">
    <property type="term" value="P:protein insertion into membrane"/>
    <property type="evidence" value="ECO:0007669"/>
    <property type="project" value="UniProtKB-UniRule"/>
</dbReference>
<dbReference type="GO" id="GO:0043165">
    <property type="term" value="P:Gram-negative-bacterium-type cell outer membrane assembly"/>
    <property type="evidence" value="ECO:0007669"/>
    <property type="project" value="UniProtKB-UniRule"/>
</dbReference>
<dbReference type="GO" id="GO:1990063">
    <property type="term" value="C:Bam protein complex"/>
    <property type="evidence" value="ECO:0007669"/>
    <property type="project" value="TreeGrafter"/>
</dbReference>
<dbReference type="Gene3D" id="3.30.1450.10">
    <property type="match status" value="1"/>
</dbReference>
<evidence type="ECO:0000256" key="2">
    <source>
        <dbReference type="ARBA" id="ARBA00023136"/>
    </source>
</evidence>
<dbReference type="InterPro" id="IPR037873">
    <property type="entry name" value="BamE-like"/>
</dbReference>
<protein>
    <recommendedName>
        <fullName evidence="4">Outer membrane protein assembly factor BamE</fullName>
    </recommendedName>
</protein>
<keyword evidence="4" id="KW-0449">Lipoprotein</keyword>
<keyword evidence="4" id="KW-0564">Palmitate</keyword>
<evidence type="ECO:0000313" key="7">
    <source>
        <dbReference type="EMBL" id="GFZ75601.1"/>
    </source>
</evidence>
<dbReference type="Proteomes" id="UP000627715">
    <property type="component" value="Unassembled WGS sequence"/>
</dbReference>
<reference evidence="7" key="2">
    <citation type="submission" date="2020-09" db="EMBL/GenBank/DDBJ databases">
        <authorList>
            <person name="Sun Q."/>
            <person name="Zhou Y."/>
        </authorList>
    </citation>
    <scope>NUCLEOTIDE SEQUENCE</scope>
    <source>
        <strain evidence="7">CGMCC 1.15425</strain>
    </source>
</reference>
<dbReference type="AlphaFoldDB" id="A0A916QIZ9"/>
<dbReference type="PANTHER" id="PTHR37482">
    <property type="entry name" value="OUTER MEMBRANE PROTEIN ASSEMBLY FACTOR BAME"/>
    <property type="match status" value="1"/>
</dbReference>
<dbReference type="HAMAP" id="MF_00925">
    <property type="entry name" value="OM_assembly_BamE"/>
    <property type="match status" value="1"/>
</dbReference>
<keyword evidence="2 4" id="KW-0472">Membrane</keyword>
<evidence type="ECO:0000256" key="4">
    <source>
        <dbReference type="HAMAP-Rule" id="MF_00925"/>
    </source>
</evidence>
<keyword evidence="1 4" id="KW-0732">Signal</keyword>
<dbReference type="InterPro" id="IPR007450">
    <property type="entry name" value="BamE_dom"/>
</dbReference>
<dbReference type="PROSITE" id="PS51257">
    <property type="entry name" value="PROKAR_LIPOPROTEIN"/>
    <property type="match status" value="1"/>
</dbReference>
<evidence type="ECO:0000256" key="3">
    <source>
        <dbReference type="ARBA" id="ARBA00023237"/>
    </source>
</evidence>
<feature type="domain" description="Outer membrane protein assembly factor BamE" evidence="6">
    <location>
        <begin position="48"/>
        <end position="117"/>
    </location>
</feature>
<proteinExistence type="inferred from homology"/>
<accession>A0A916QIZ9</accession>
<organism evidence="7 8">
    <name type="scientific">Pseudohongiella nitratireducens</name>
    <dbReference type="NCBI Taxonomy" id="1768907"/>
    <lineage>
        <taxon>Bacteria</taxon>
        <taxon>Pseudomonadati</taxon>
        <taxon>Pseudomonadota</taxon>
        <taxon>Gammaproteobacteria</taxon>
        <taxon>Pseudomonadales</taxon>
        <taxon>Pseudohongiellaceae</taxon>
        <taxon>Pseudohongiella</taxon>
    </lineage>
</organism>
<keyword evidence="3 4" id="KW-0998">Cell outer membrane</keyword>
<comment type="subunit">
    <text evidence="4">Part of the Bam complex.</text>
</comment>
<evidence type="ECO:0000313" key="8">
    <source>
        <dbReference type="Proteomes" id="UP000627715"/>
    </source>
</evidence>
<name>A0A916QIZ9_9GAMM</name>
<dbReference type="PANTHER" id="PTHR37482:SF1">
    <property type="entry name" value="OUTER MEMBRANE PROTEIN ASSEMBLY FACTOR BAME"/>
    <property type="match status" value="1"/>
</dbReference>
<gene>
    <name evidence="4" type="primary">bamE</name>
    <name evidence="7" type="ORF">GCM10011403_17170</name>
</gene>
<evidence type="ECO:0000259" key="6">
    <source>
        <dbReference type="Pfam" id="PF04355"/>
    </source>
</evidence>
<evidence type="ECO:0000256" key="1">
    <source>
        <dbReference type="ARBA" id="ARBA00022729"/>
    </source>
</evidence>
<feature type="signal peptide" evidence="5">
    <location>
        <begin position="1"/>
        <end position="30"/>
    </location>
</feature>
<reference evidence="7" key="1">
    <citation type="journal article" date="2014" name="Int. J. Syst. Evol. Microbiol.">
        <title>Complete genome sequence of Corynebacterium casei LMG S-19264T (=DSM 44701T), isolated from a smear-ripened cheese.</title>
        <authorList>
            <consortium name="US DOE Joint Genome Institute (JGI-PGF)"/>
            <person name="Walter F."/>
            <person name="Albersmeier A."/>
            <person name="Kalinowski J."/>
            <person name="Ruckert C."/>
        </authorList>
    </citation>
    <scope>NUCLEOTIDE SEQUENCE</scope>
    <source>
        <strain evidence="7">CGMCC 1.15425</strain>
    </source>
</reference>
<dbReference type="Pfam" id="PF04355">
    <property type="entry name" value="BamE"/>
    <property type="match status" value="1"/>
</dbReference>
<comment type="caution">
    <text evidence="7">The sequence shown here is derived from an EMBL/GenBank/DDBJ whole genome shotgun (WGS) entry which is preliminary data.</text>
</comment>
<comment type="similarity">
    <text evidence="4">Belongs to the BamE family.</text>
</comment>
<comment type="subcellular location">
    <subcellularLocation>
        <location evidence="4">Cell outer membrane</location>
        <topology evidence="4">Lipid-anchor</topology>
    </subcellularLocation>
</comment>